<name>A0A420AYK7_SPHD1</name>
<dbReference type="Gene3D" id="2.60.40.1120">
    <property type="entry name" value="Carboxypeptidase-like, regulatory domain"/>
    <property type="match status" value="1"/>
</dbReference>
<keyword evidence="5" id="KW-0410">Iron transport</keyword>
<evidence type="ECO:0000256" key="10">
    <source>
        <dbReference type="ARBA" id="ARBA00023077"/>
    </source>
</evidence>
<evidence type="ECO:0000256" key="15">
    <source>
        <dbReference type="RuleBase" id="RU003357"/>
    </source>
</evidence>
<dbReference type="SUPFAM" id="SSF56935">
    <property type="entry name" value="Porins"/>
    <property type="match status" value="1"/>
</dbReference>
<evidence type="ECO:0000256" key="12">
    <source>
        <dbReference type="ARBA" id="ARBA00023170"/>
    </source>
</evidence>
<organism evidence="19 20">
    <name type="scientific">Sphingobacterium detergens</name>
    <dbReference type="NCBI Taxonomy" id="1145106"/>
    <lineage>
        <taxon>Bacteria</taxon>
        <taxon>Pseudomonadati</taxon>
        <taxon>Bacteroidota</taxon>
        <taxon>Sphingobacteriia</taxon>
        <taxon>Sphingobacteriales</taxon>
        <taxon>Sphingobacteriaceae</taxon>
        <taxon>Sphingobacterium</taxon>
    </lineage>
</organism>
<dbReference type="GO" id="GO:0009279">
    <property type="term" value="C:cell outer membrane"/>
    <property type="evidence" value="ECO:0007669"/>
    <property type="project" value="UniProtKB-SubCell"/>
</dbReference>
<dbReference type="InterPro" id="IPR037066">
    <property type="entry name" value="Plug_dom_sf"/>
</dbReference>
<dbReference type="InterPro" id="IPR010105">
    <property type="entry name" value="TonB_sidphr_rcpt"/>
</dbReference>
<evidence type="ECO:0000256" key="9">
    <source>
        <dbReference type="ARBA" id="ARBA00023065"/>
    </source>
</evidence>
<dbReference type="Gene3D" id="2.170.130.10">
    <property type="entry name" value="TonB-dependent receptor, plug domain"/>
    <property type="match status" value="1"/>
</dbReference>
<evidence type="ECO:0000256" key="2">
    <source>
        <dbReference type="ARBA" id="ARBA00009810"/>
    </source>
</evidence>
<dbReference type="InterPro" id="IPR000531">
    <property type="entry name" value="Beta-barrel_TonB"/>
</dbReference>
<evidence type="ECO:0000256" key="8">
    <source>
        <dbReference type="ARBA" id="ARBA00023004"/>
    </source>
</evidence>
<dbReference type="AlphaFoldDB" id="A0A420AYK7"/>
<feature type="signal peptide" evidence="16">
    <location>
        <begin position="1"/>
        <end position="22"/>
    </location>
</feature>
<sequence>MNKTLSFLAIPMISSVFSVAQAQSKLKIDGILVNEKSEPISGATIKLSNTGVTTSTDSEGHFTFYKLAPNTYTIEIKAFGYSKHTITAVLNGEDSRLGQIKLSNQSESIDEVAVYGKYYQNYKFDSISGSLRLKTPILELPQNIQVVSSDLMADQQVFDIVDGITRNISGATRQGHWDNQYANIRMRGSKIPAFRNGMNIEASWGPTAEDVSMIERIEFVKGPAGFMLASGEPGGFYNVVTKKPTGHTKGSVTLNTGSFDLYRGAVDLDGKITKSNKLIYRLNVAGQKKKFFTKYNNSDRLVIAPVLTYNIDSLTAITAEYTFQGSSYLTNGNYTFSPKGFADPGIANDFFYGDPGMKPGKLRDHSAYLYFDRKLSQKWKFHAQAAYFNFDMKATSTWLAYMTAEGNMPRTYSIADEHGENKFGQFSFNGEERTGNIRHRILAGVDYGNKKFWGDFRSLLPEDPITKLSVIPWDPLNVYNPVYGIPESVFPEADRSLSIKERAKSQTYITNSSYTSFYVHDEMAFLSERLKLSLGLRFTSSSVVSKTDADPTKDKVWSPRVGLNYLVTPSTSVYALFDQSFVPVAGTDWEGNAFKPIRGNSMEAGVKKEWAGGKWISTLSAYQIKRKNATVPDPDPSHVVGNTTFQIQLGETKTRGIEFDITGEIVKGLNVNANYALTDSKVSKDTRAENVGNITPNTAKHTANAWVTYRLQQGPLKGLGFIGSVQGMFDRAIGTTKESNFKNYLRNDAGISYQYKRYNVSLMVNNVLDNRKLMTSGSTGGRNAKITESVAYYTYIVEERRNFRLGVTYKF</sequence>
<feature type="domain" description="TonB-dependent receptor-like beta-barrel" evidence="17">
    <location>
        <begin position="318"/>
        <end position="767"/>
    </location>
</feature>
<proteinExistence type="inferred from homology"/>
<feature type="chain" id="PRO_5019098637" evidence="16">
    <location>
        <begin position="23"/>
        <end position="811"/>
    </location>
</feature>
<dbReference type="OrthoDB" id="9775095at2"/>
<dbReference type="GO" id="GO:0038023">
    <property type="term" value="F:signaling receptor activity"/>
    <property type="evidence" value="ECO:0007669"/>
    <property type="project" value="InterPro"/>
</dbReference>
<dbReference type="InterPro" id="IPR039426">
    <property type="entry name" value="TonB-dep_rcpt-like"/>
</dbReference>
<dbReference type="InterPro" id="IPR012910">
    <property type="entry name" value="Plug_dom"/>
</dbReference>
<evidence type="ECO:0000259" key="17">
    <source>
        <dbReference type="Pfam" id="PF00593"/>
    </source>
</evidence>
<evidence type="ECO:0000256" key="13">
    <source>
        <dbReference type="ARBA" id="ARBA00023237"/>
    </source>
</evidence>
<accession>A0A420AYK7</accession>
<evidence type="ECO:0000256" key="1">
    <source>
        <dbReference type="ARBA" id="ARBA00004571"/>
    </source>
</evidence>
<dbReference type="CDD" id="cd01347">
    <property type="entry name" value="ligand_gated_channel"/>
    <property type="match status" value="1"/>
</dbReference>
<keyword evidence="7 16" id="KW-0732">Signal</keyword>
<evidence type="ECO:0000256" key="16">
    <source>
        <dbReference type="SAM" id="SignalP"/>
    </source>
</evidence>
<dbReference type="PROSITE" id="PS52016">
    <property type="entry name" value="TONB_DEPENDENT_REC_3"/>
    <property type="match status" value="1"/>
</dbReference>
<dbReference type="PANTHER" id="PTHR32552">
    <property type="entry name" value="FERRICHROME IRON RECEPTOR-RELATED"/>
    <property type="match status" value="1"/>
</dbReference>
<evidence type="ECO:0000256" key="14">
    <source>
        <dbReference type="PROSITE-ProRule" id="PRU01360"/>
    </source>
</evidence>
<dbReference type="NCBIfam" id="TIGR01783">
    <property type="entry name" value="TonB-siderophor"/>
    <property type="match status" value="1"/>
</dbReference>
<evidence type="ECO:0000313" key="19">
    <source>
        <dbReference type="EMBL" id="RKE49536.1"/>
    </source>
</evidence>
<dbReference type="PANTHER" id="PTHR32552:SF68">
    <property type="entry name" value="FERRICHROME OUTER MEMBRANE TRANSPORTER_PHAGE RECEPTOR"/>
    <property type="match status" value="1"/>
</dbReference>
<reference evidence="19 20" key="1">
    <citation type="submission" date="2018-09" db="EMBL/GenBank/DDBJ databases">
        <title>Genomic Encyclopedia of Type Strains, Phase III (KMG-III): the genomes of soil and plant-associated and newly described type strains.</title>
        <authorList>
            <person name="Whitman W."/>
        </authorList>
    </citation>
    <scope>NUCLEOTIDE SEQUENCE [LARGE SCALE GENOMIC DNA]</scope>
    <source>
        <strain evidence="19 20">CECT 7938</strain>
    </source>
</reference>
<keyword evidence="3 14" id="KW-0813">Transport</keyword>
<dbReference type="InterPro" id="IPR036942">
    <property type="entry name" value="Beta-barrel_TonB_sf"/>
</dbReference>
<gene>
    <name evidence="19" type="ORF">DFQ12_3655</name>
</gene>
<dbReference type="Proteomes" id="UP000286246">
    <property type="component" value="Unassembled WGS sequence"/>
</dbReference>
<keyword evidence="11 14" id="KW-0472">Membrane</keyword>
<comment type="subcellular location">
    <subcellularLocation>
        <location evidence="1 14">Cell outer membrane</location>
        <topology evidence="1 14">Multi-pass membrane protein</topology>
    </subcellularLocation>
</comment>
<dbReference type="EMBL" id="RAPY01000003">
    <property type="protein sequence ID" value="RKE49536.1"/>
    <property type="molecule type" value="Genomic_DNA"/>
</dbReference>
<dbReference type="Pfam" id="PF07715">
    <property type="entry name" value="Plug"/>
    <property type="match status" value="1"/>
</dbReference>
<evidence type="ECO:0000256" key="11">
    <source>
        <dbReference type="ARBA" id="ARBA00023136"/>
    </source>
</evidence>
<keyword evidence="12 19" id="KW-0675">Receptor</keyword>
<keyword evidence="8" id="KW-0408">Iron</keyword>
<dbReference type="Gene3D" id="2.40.170.20">
    <property type="entry name" value="TonB-dependent receptor, beta-barrel domain"/>
    <property type="match status" value="1"/>
</dbReference>
<keyword evidence="6 14" id="KW-0812">Transmembrane</keyword>
<keyword evidence="20" id="KW-1185">Reference proteome</keyword>
<evidence type="ECO:0000256" key="6">
    <source>
        <dbReference type="ARBA" id="ARBA00022692"/>
    </source>
</evidence>
<keyword evidence="10 15" id="KW-0798">TonB box</keyword>
<evidence type="ECO:0000256" key="7">
    <source>
        <dbReference type="ARBA" id="ARBA00022729"/>
    </source>
</evidence>
<comment type="caution">
    <text evidence="19">The sequence shown here is derived from an EMBL/GenBank/DDBJ whole genome shotgun (WGS) entry which is preliminary data.</text>
</comment>
<dbReference type="InterPro" id="IPR008969">
    <property type="entry name" value="CarboxyPept-like_regulatory"/>
</dbReference>
<dbReference type="Pfam" id="PF13715">
    <property type="entry name" value="CarbopepD_reg_2"/>
    <property type="match status" value="1"/>
</dbReference>
<dbReference type="Pfam" id="PF00593">
    <property type="entry name" value="TonB_dep_Rec_b-barrel"/>
    <property type="match status" value="1"/>
</dbReference>
<keyword evidence="9" id="KW-0406">Ion transport</keyword>
<protein>
    <submittedName>
        <fullName evidence="19">Iron complex outermembrane receptor protein</fullName>
    </submittedName>
</protein>
<dbReference type="GO" id="GO:0015344">
    <property type="term" value="F:siderophore uptake transmembrane transporter activity"/>
    <property type="evidence" value="ECO:0007669"/>
    <property type="project" value="TreeGrafter"/>
</dbReference>
<evidence type="ECO:0000256" key="3">
    <source>
        <dbReference type="ARBA" id="ARBA00022448"/>
    </source>
</evidence>
<dbReference type="SUPFAM" id="SSF49464">
    <property type="entry name" value="Carboxypeptidase regulatory domain-like"/>
    <property type="match status" value="1"/>
</dbReference>
<feature type="domain" description="TonB-dependent receptor plug" evidence="18">
    <location>
        <begin position="138"/>
        <end position="235"/>
    </location>
</feature>
<dbReference type="RefSeq" id="WP_120260369.1">
    <property type="nucleotide sequence ID" value="NZ_RAPY01000003.1"/>
</dbReference>
<evidence type="ECO:0000256" key="5">
    <source>
        <dbReference type="ARBA" id="ARBA00022496"/>
    </source>
</evidence>
<evidence type="ECO:0000259" key="18">
    <source>
        <dbReference type="Pfam" id="PF07715"/>
    </source>
</evidence>
<dbReference type="GO" id="GO:0015891">
    <property type="term" value="P:siderophore transport"/>
    <property type="evidence" value="ECO:0007669"/>
    <property type="project" value="InterPro"/>
</dbReference>
<keyword evidence="4 14" id="KW-1134">Transmembrane beta strand</keyword>
<evidence type="ECO:0000256" key="4">
    <source>
        <dbReference type="ARBA" id="ARBA00022452"/>
    </source>
</evidence>
<keyword evidence="13 14" id="KW-0998">Cell outer membrane</keyword>
<evidence type="ECO:0000313" key="20">
    <source>
        <dbReference type="Proteomes" id="UP000286246"/>
    </source>
</evidence>
<comment type="similarity">
    <text evidence="2 14 15">Belongs to the TonB-dependent receptor family.</text>
</comment>